<dbReference type="Proteomes" id="UP001153642">
    <property type="component" value="Unassembled WGS sequence"/>
</dbReference>
<keyword evidence="2" id="KW-1185">Reference proteome</keyword>
<sequence>MSCLISKGRKEPCKNNIAGVKRMYIANYLFHKKFQYEISDNTLVSFPATMIYQFDLLADGNSYREALGSDKSYGQSISITLPMLDRPTNEIMEALLNSEFRVILELNNGIYKIFGLENGLSVDSVKLVTGGAKSEFNGYTFNFEGREEKESFYIDDLEEAGFIPYSPTLYEFQDFILHVFQDNELYNFN</sequence>
<evidence type="ECO:0000313" key="1">
    <source>
        <dbReference type="EMBL" id="MDG3585471.1"/>
    </source>
</evidence>
<accession>A0ABT6FQU0</accession>
<name>A0ABT6FQU0_9FLAO</name>
<comment type="caution">
    <text evidence="1">The sequence shown here is derived from an EMBL/GenBank/DDBJ whole genome shotgun (WGS) entry which is preliminary data.</text>
</comment>
<proteinExistence type="predicted"/>
<organism evidence="1 2">
    <name type="scientific">Galbibacter pacificus</name>
    <dbReference type="NCBI Taxonomy" id="2996052"/>
    <lineage>
        <taxon>Bacteria</taxon>
        <taxon>Pseudomonadati</taxon>
        <taxon>Bacteroidota</taxon>
        <taxon>Flavobacteriia</taxon>
        <taxon>Flavobacteriales</taxon>
        <taxon>Flavobacteriaceae</taxon>
        <taxon>Galbibacter</taxon>
    </lineage>
</organism>
<dbReference type="RefSeq" id="WP_277903981.1">
    <property type="nucleotide sequence ID" value="NZ_JAPMUA010000002.1"/>
</dbReference>
<protein>
    <submittedName>
        <fullName evidence="1">Uncharacterized protein</fullName>
    </submittedName>
</protein>
<dbReference type="EMBL" id="JAPMUA010000002">
    <property type="protein sequence ID" value="MDG3585471.1"/>
    <property type="molecule type" value="Genomic_DNA"/>
</dbReference>
<gene>
    <name evidence="1" type="ORF">OSR52_06275</name>
</gene>
<evidence type="ECO:0000313" key="2">
    <source>
        <dbReference type="Proteomes" id="UP001153642"/>
    </source>
</evidence>
<reference evidence="1" key="1">
    <citation type="submission" date="2022-11" db="EMBL/GenBank/DDBJ databases">
        <title>High-quality draft genome sequence of Galbibacter sp. strain CMA-7.</title>
        <authorList>
            <person name="Wei L."/>
            <person name="Dong C."/>
            <person name="Shao Z."/>
        </authorList>
    </citation>
    <scope>NUCLEOTIDE SEQUENCE</scope>
    <source>
        <strain evidence="1">CMA-7</strain>
    </source>
</reference>